<feature type="domain" description="C2H2-type" evidence="5">
    <location>
        <begin position="165"/>
        <end position="187"/>
    </location>
</feature>
<dbReference type="SUPFAM" id="SSF57667">
    <property type="entry name" value="beta-beta-alpha zinc fingers"/>
    <property type="match status" value="1"/>
</dbReference>
<reference evidence="6" key="1">
    <citation type="submission" date="2020-05" db="UniProtKB">
        <authorList>
            <consortium name="EnsemblMetazoa"/>
        </authorList>
    </citation>
    <scope>IDENTIFICATION</scope>
    <source>
        <strain evidence="6">Jacobina</strain>
    </source>
</reference>
<evidence type="ECO:0000313" key="6">
    <source>
        <dbReference type="EnsemblMetazoa" id="LLOJ009759-PA"/>
    </source>
</evidence>
<dbReference type="InterPro" id="IPR013087">
    <property type="entry name" value="Znf_C2H2_type"/>
</dbReference>
<dbReference type="InterPro" id="IPR027417">
    <property type="entry name" value="P-loop_NTPase"/>
</dbReference>
<dbReference type="GO" id="GO:0006400">
    <property type="term" value="P:tRNA modification"/>
    <property type="evidence" value="ECO:0007669"/>
    <property type="project" value="TreeGrafter"/>
</dbReference>
<dbReference type="InterPro" id="IPR039657">
    <property type="entry name" value="Dimethylallyltransferase"/>
</dbReference>
<dbReference type="VEuPathDB" id="VectorBase:LLOJ009759"/>
<evidence type="ECO:0000256" key="2">
    <source>
        <dbReference type="ARBA" id="ARBA00022679"/>
    </source>
</evidence>
<evidence type="ECO:0000256" key="1">
    <source>
        <dbReference type="ARBA" id="ARBA00005842"/>
    </source>
</evidence>
<name>A0A1B0GL04_LUTLO</name>
<sequence length="199" mass="23553">MVKDGLLAEIRDFHKTFVEPFTDTDYTKGILQTIGFKEFIPYLENFSQDDDEKILKYIVEESSGTEPQGMDTLRKCLDELKMVTRRYSKKQGKWVRNRFLGNLSRDVPPLYKLDTSDPSVWQENVYSKAEDVIEAFMEGRMPKMEPEKRFASHKEELNDEVTNFCEVCNRTFIGEFQWNIHLKSNKHKRSHIKKLKNDK</sequence>
<evidence type="ECO:0000313" key="7">
    <source>
        <dbReference type="Proteomes" id="UP000092461"/>
    </source>
</evidence>
<dbReference type="InterPro" id="IPR036236">
    <property type="entry name" value="Znf_C2H2_sf"/>
</dbReference>
<dbReference type="GO" id="GO:0005524">
    <property type="term" value="F:ATP binding"/>
    <property type="evidence" value="ECO:0007669"/>
    <property type="project" value="UniProtKB-KW"/>
</dbReference>
<keyword evidence="7" id="KW-1185">Reference proteome</keyword>
<evidence type="ECO:0000256" key="4">
    <source>
        <dbReference type="ARBA" id="ARBA00022840"/>
    </source>
</evidence>
<protein>
    <recommendedName>
        <fullName evidence="5">C2H2-type domain-containing protein</fullName>
    </recommendedName>
</protein>
<dbReference type="GO" id="GO:0052381">
    <property type="term" value="F:tRNA dimethylallyltransferase activity"/>
    <property type="evidence" value="ECO:0007669"/>
    <property type="project" value="TreeGrafter"/>
</dbReference>
<accession>A0A1B0GL04</accession>
<dbReference type="Pfam" id="PF01715">
    <property type="entry name" value="IPPT"/>
    <property type="match status" value="1"/>
</dbReference>
<comment type="similarity">
    <text evidence="1">Belongs to the IPP transferase family.</text>
</comment>
<dbReference type="AlphaFoldDB" id="A0A1B0GL04"/>
<evidence type="ECO:0000256" key="3">
    <source>
        <dbReference type="ARBA" id="ARBA00022741"/>
    </source>
</evidence>
<dbReference type="PANTHER" id="PTHR11088">
    <property type="entry name" value="TRNA DIMETHYLALLYLTRANSFERASE"/>
    <property type="match status" value="1"/>
</dbReference>
<keyword evidence="3" id="KW-0547">Nucleotide-binding</keyword>
<organism evidence="6 7">
    <name type="scientific">Lutzomyia longipalpis</name>
    <name type="common">Sand fly</name>
    <dbReference type="NCBI Taxonomy" id="7200"/>
    <lineage>
        <taxon>Eukaryota</taxon>
        <taxon>Metazoa</taxon>
        <taxon>Ecdysozoa</taxon>
        <taxon>Arthropoda</taxon>
        <taxon>Hexapoda</taxon>
        <taxon>Insecta</taxon>
        <taxon>Pterygota</taxon>
        <taxon>Neoptera</taxon>
        <taxon>Endopterygota</taxon>
        <taxon>Diptera</taxon>
        <taxon>Nematocera</taxon>
        <taxon>Psychodoidea</taxon>
        <taxon>Psychodidae</taxon>
        <taxon>Lutzomyia</taxon>
        <taxon>Lutzomyia</taxon>
    </lineage>
</organism>
<evidence type="ECO:0000259" key="5">
    <source>
        <dbReference type="PROSITE" id="PS00028"/>
    </source>
</evidence>
<dbReference type="Pfam" id="PF12874">
    <property type="entry name" value="zf-met"/>
    <property type="match status" value="1"/>
</dbReference>
<keyword evidence="2" id="KW-0808">Transferase</keyword>
<dbReference type="Proteomes" id="UP000092461">
    <property type="component" value="Unassembled WGS sequence"/>
</dbReference>
<dbReference type="EMBL" id="AJWK01034030">
    <property type="status" value="NOT_ANNOTATED_CDS"/>
    <property type="molecule type" value="Genomic_DNA"/>
</dbReference>
<dbReference type="Gene3D" id="3.30.160.60">
    <property type="entry name" value="Classic Zinc Finger"/>
    <property type="match status" value="1"/>
</dbReference>
<dbReference type="Gene3D" id="3.40.50.300">
    <property type="entry name" value="P-loop containing nucleotide triphosphate hydrolases"/>
    <property type="match status" value="1"/>
</dbReference>
<dbReference type="PANTHER" id="PTHR11088:SF89">
    <property type="entry name" value="TRNA DIMETHYLALLYLTRANSFERASE"/>
    <property type="match status" value="1"/>
</dbReference>
<dbReference type="VEuPathDB" id="VectorBase:LLONM1_007750"/>
<dbReference type="EnsemblMetazoa" id="LLOJ009759-RA">
    <property type="protein sequence ID" value="LLOJ009759-PA"/>
    <property type="gene ID" value="LLOJ009759"/>
</dbReference>
<keyword evidence="4" id="KW-0067">ATP-binding</keyword>
<dbReference type="PROSITE" id="PS00028">
    <property type="entry name" value="ZINC_FINGER_C2H2_1"/>
    <property type="match status" value="1"/>
</dbReference>
<dbReference type="GO" id="GO:0005739">
    <property type="term" value="C:mitochondrion"/>
    <property type="evidence" value="ECO:0007669"/>
    <property type="project" value="TreeGrafter"/>
</dbReference>
<proteinExistence type="inferred from homology"/>